<sequence>MFIEKSDSFLELSSEVIFPEAANAAILKHDKWADVWETLTTDADLNYTDEKETVSLSSLVMSATSAIYQAITDGWTMCVGYSGGKDSHSLLHLFLMALIRAVRNGTNISEHHFIQMSDTLIENPEMHYQASQVLNQLRMFIAEHQLPVTVLVARPSLTQSWVGRILTGRGLPTWTNSSTRQCSTDYKIAPLRQAKARYLKNAPASVRSRVCLMLGSRDDESARRAGNILKMGGQARKVTLTEHGGELYPVKEWRTQDIWSFLMACGSESRFPLPSFMPDNFSLATLYKDATGECIWSPEKPTRTSACGARYGCSLTLVFMYLELNSTFLFLEFKLFIVIERYPFNVQQAC</sequence>
<name>A0A145M8T8_9ENTR</name>
<evidence type="ECO:0000313" key="4">
    <source>
        <dbReference type="Proteomes" id="UP001229386"/>
    </source>
</evidence>
<gene>
    <name evidence="3" type="ORF">QPR60_24180</name>
    <name evidence="2" type="ORF">TUM11043_00027</name>
</gene>
<dbReference type="Proteomes" id="UP001229386">
    <property type="component" value="Plasmid pEh25_1"/>
</dbReference>
<reference evidence="2" key="1">
    <citation type="journal article" date="2018" name="Antimicrob. Agents Chemother.">
        <title>Molecular Characterization of IMP-1-Producing Enterobacter cloacae Complex Isolates in Tokyo.</title>
        <authorList>
            <person name="Aoki K."/>
            <person name="Harada S."/>
            <person name="Yahara K."/>
            <person name="Ishii Y."/>
            <person name="Motooka D."/>
            <person name="Nakamura S."/>
            <person name="Akeda Y."/>
            <person name="Iida T."/>
            <person name="Tomono K."/>
            <person name="Iwata S."/>
            <person name="Moriya K."/>
            <person name="Tateda K."/>
        </authorList>
    </citation>
    <scope>NUCLEOTIDE SEQUENCE</scope>
    <source>
        <strain evidence="2">TUM11043</strain>
        <plasmid evidence="2">pMTY11043_IncHI2</plasmid>
    </source>
</reference>
<keyword evidence="2" id="KW-0614">Plasmid</keyword>
<accession>A0A145M8T8</accession>
<evidence type="ECO:0000313" key="3">
    <source>
        <dbReference type="EMBL" id="WMB13682.1"/>
    </source>
</evidence>
<dbReference type="AlphaFoldDB" id="A0A145M8T8"/>
<organism evidence="2">
    <name type="scientific">Enterobacter hormaechei</name>
    <dbReference type="NCBI Taxonomy" id="158836"/>
    <lineage>
        <taxon>Bacteria</taxon>
        <taxon>Pseudomonadati</taxon>
        <taxon>Pseudomonadota</taxon>
        <taxon>Gammaproteobacteria</taxon>
        <taxon>Enterobacterales</taxon>
        <taxon>Enterobacteriaceae</taxon>
        <taxon>Enterobacter</taxon>
        <taxon>Enterobacter cloacae complex</taxon>
    </lineage>
</organism>
<feature type="domain" description="Phosphoadenosine phosphosulphate reductase" evidence="1">
    <location>
        <begin position="78"/>
        <end position="264"/>
    </location>
</feature>
<dbReference type="InterPro" id="IPR014729">
    <property type="entry name" value="Rossmann-like_a/b/a_fold"/>
</dbReference>
<dbReference type="RefSeq" id="WP_012477420.1">
    <property type="nucleotide sequence ID" value="NZ_AP018352.1"/>
</dbReference>
<dbReference type="EMBL" id="CP126747">
    <property type="protein sequence ID" value="WMB13682.1"/>
    <property type="molecule type" value="Genomic_DNA"/>
</dbReference>
<geneLocation type="plasmid" evidence="2">
    <name>pMTY11043_IncHI2</name>
</geneLocation>
<accession>A0A286NYS0</accession>
<evidence type="ECO:0000313" key="2">
    <source>
        <dbReference type="EMBL" id="BBA25865.1"/>
    </source>
</evidence>
<dbReference type="Pfam" id="PF01507">
    <property type="entry name" value="PAPS_reduct"/>
    <property type="match status" value="1"/>
</dbReference>
<dbReference type="EMBL" id="AP018352">
    <property type="protein sequence ID" value="BBA25865.1"/>
    <property type="molecule type" value="Genomic_DNA"/>
</dbReference>
<protein>
    <submittedName>
        <fullName evidence="3">Phosphoadenosine phosphosulfate reductase family protein</fullName>
    </submittedName>
</protein>
<dbReference type="Gene3D" id="3.40.50.620">
    <property type="entry name" value="HUPs"/>
    <property type="match status" value="1"/>
</dbReference>
<reference evidence="3" key="2">
    <citation type="journal article" date="2023" name="J. Antimicrob. Chemother.">
        <title>Emergence of OXA-48-producing Enterobacter hormaechei in a Swiss companion animal clinic and their genetic relationship to clinical human isolates.</title>
        <authorList>
            <person name="Dona V."/>
            <person name="Nordmann P."/>
            <person name="Kittl S."/>
            <person name="Schuller S."/>
            <person name="Bouvier M."/>
            <person name="Poirel L."/>
            <person name="Endimiani A."/>
            <person name="Perreten V."/>
        </authorList>
    </citation>
    <scope>NUCLEOTIDE SEQUENCE</scope>
    <source>
        <strain evidence="3">Ehh_25</strain>
        <plasmid evidence="3 4">pEh25_1</plasmid>
    </source>
</reference>
<proteinExistence type="predicted"/>
<dbReference type="SUPFAM" id="SSF52402">
    <property type="entry name" value="Adenine nucleotide alpha hydrolases-like"/>
    <property type="match status" value="1"/>
</dbReference>
<evidence type="ECO:0000259" key="1">
    <source>
        <dbReference type="Pfam" id="PF01507"/>
    </source>
</evidence>
<geneLocation type="plasmid" evidence="3 4">
    <name>pEh25_1</name>
</geneLocation>
<dbReference type="InterPro" id="IPR002500">
    <property type="entry name" value="PAPS_reduct_dom"/>
</dbReference>
<dbReference type="GO" id="GO:0003824">
    <property type="term" value="F:catalytic activity"/>
    <property type="evidence" value="ECO:0007669"/>
    <property type="project" value="InterPro"/>
</dbReference>